<dbReference type="EMBL" id="JAECZO010000014">
    <property type="protein sequence ID" value="KAK7201348.1"/>
    <property type="molecule type" value="Genomic_DNA"/>
</dbReference>
<dbReference type="AlphaFoldDB" id="A0AAW0F8T0"/>
<name>A0AAW0F8T0_9TRYP</name>
<feature type="compositionally biased region" description="Pro residues" evidence="1">
    <location>
        <begin position="506"/>
        <end position="515"/>
    </location>
</feature>
<feature type="compositionally biased region" description="Polar residues" evidence="1">
    <location>
        <begin position="287"/>
        <end position="301"/>
    </location>
</feature>
<feature type="region of interest" description="Disordered" evidence="1">
    <location>
        <begin position="1013"/>
        <end position="1052"/>
    </location>
</feature>
<accession>A0AAW0F8T0</accession>
<feature type="compositionally biased region" description="Low complexity" evidence="1">
    <location>
        <begin position="496"/>
        <end position="505"/>
    </location>
</feature>
<protein>
    <submittedName>
        <fullName evidence="2">Uncharacterized protein</fullName>
    </submittedName>
</protein>
<feature type="region of interest" description="Disordered" evidence="1">
    <location>
        <begin position="280"/>
        <end position="301"/>
    </location>
</feature>
<sequence>MALIPHTKELQREVEAVQQLRRTLHDAYIVEAKAGQRAMRDVEKPPTAMEVRRTVDAPTLQVLKSPNYPFTLCEEAPPSYVPPPVPYDVEGEIDSLKKRVLQVQEDFQRYQATHSRAGASLTTSQVLDFFSHSAVFAEMAWEVSSLQWFYRWVLSHSISHLWNCKEQLEYVLCEHDAGLPQTVEEMDDCLRAHPFSAAVSILDSERQAVVAQERRRLRSVSRTFRDRVPAAAVTAATSCYLSPEEKYMYQEFFNQSEHMLLLLNHTLMLNKANGLAAAAPDGASRGRLSSSQSHGRSTSPESGALFVVNESAIGEMDTAGLAEETLHAVSAEQEVISTLMAAIRERQRRGESFEVSAAERERSRAAQTAVYGCVLSDMSLMAHQMNLTVEFVEHYESWLKLRGYDTHDLLMSELSKRSGGTAWPTLGLHGSGCNAHRHGHFVPPTEAMMRYQRAPHPTTPSEATDYTSHRSPTDARTSLARQLPPPIAASGESTTSLASAPALVAPSPPPPPQQPHRPAASAVDAHVVVSPSSAPLAARLETDSAVANAFYSLLLHTSEAAHDGTRASVAAAAADRGVDTLGRAWLTVSVRHVVLKLLRCEWSAAELSQTMSQTEEALLSVVGRKGPFTHLTAVAAALCVVVQEVARLAVARSTVRSLTAEVPVAVHIPGSVDDYAKAVADAAQPVERQRWGAVLDAVWGQVDPSTAASGGLVFSPAAGAAGPVPSNTHSAVHFLYVESMDIPASPAGDDVATILLRYRLPRMSPAAETSRRVAPTLAAVAEAQPSSRGGLSRYHLARRALVALYELEAKGLLPCFACRVSEVGDVPFTQMIYVAFDDGSTSSVVDKGHVPHLCMLPPAAMELRRVHAAVGTAPTESFAATYAAPVSYNSIGLLVGGMLEDMAARTPVLHLLYMAAATAKEQAASDIQAGVVPKTFANASTHPTPIACAPTKTRAISIQRESVANRNPTSSRRFTTPLLRHIDDTISSVELSGVGSSVGWRSNNASIDTLASVSTPHAGAAPEPPSTVGRQTQMVGGGTNSPSPSAVRPHRR</sequence>
<feature type="region of interest" description="Disordered" evidence="1">
    <location>
        <begin position="454"/>
        <end position="522"/>
    </location>
</feature>
<proteinExistence type="predicted"/>
<evidence type="ECO:0000313" key="3">
    <source>
        <dbReference type="Proteomes" id="UP001430356"/>
    </source>
</evidence>
<gene>
    <name evidence="2" type="ORF">NESM_000197100</name>
</gene>
<evidence type="ECO:0000313" key="2">
    <source>
        <dbReference type="EMBL" id="KAK7201348.1"/>
    </source>
</evidence>
<keyword evidence="3" id="KW-1185">Reference proteome</keyword>
<organism evidence="2 3">
    <name type="scientific">Novymonas esmeraldas</name>
    <dbReference type="NCBI Taxonomy" id="1808958"/>
    <lineage>
        <taxon>Eukaryota</taxon>
        <taxon>Discoba</taxon>
        <taxon>Euglenozoa</taxon>
        <taxon>Kinetoplastea</taxon>
        <taxon>Metakinetoplastina</taxon>
        <taxon>Trypanosomatida</taxon>
        <taxon>Trypanosomatidae</taxon>
        <taxon>Novymonas</taxon>
    </lineage>
</organism>
<evidence type="ECO:0000256" key="1">
    <source>
        <dbReference type="SAM" id="MobiDB-lite"/>
    </source>
</evidence>
<feature type="compositionally biased region" description="Polar residues" evidence="1">
    <location>
        <begin position="1028"/>
        <end position="1044"/>
    </location>
</feature>
<reference evidence="2 3" key="1">
    <citation type="journal article" date="2021" name="MBio">
        <title>A New Model Trypanosomatid, Novymonas esmeraldas: Genomic Perception of Its 'Candidatus Pandoraea novymonadis' Endosymbiont.</title>
        <authorList>
            <person name="Zakharova A."/>
            <person name="Saura A."/>
            <person name="Butenko A."/>
            <person name="Podesvova L."/>
            <person name="Warmusova S."/>
            <person name="Kostygov A.Y."/>
            <person name="Nenarokova A."/>
            <person name="Lukes J."/>
            <person name="Opperdoes F.R."/>
            <person name="Yurchenko V."/>
        </authorList>
    </citation>
    <scope>NUCLEOTIDE SEQUENCE [LARGE SCALE GENOMIC DNA]</scope>
    <source>
        <strain evidence="2 3">E262AT.01</strain>
    </source>
</reference>
<comment type="caution">
    <text evidence="2">The sequence shown here is derived from an EMBL/GenBank/DDBJ whole genome shotgun (WGS) entry which is preliminary data.</text>
</comment>
<dbReference type="Proteomes" id="UP001430356">
    <property type="component" value="Unassembled WGS sequence"/>
</dbReference>